<dbReference type="GO" id="GO:0016740">
    <property type="term" value="F:transferase activity"/>
    <property type="evidence" value="ECO:0007669"/>
    <property type="project" value="UniProtKB-KW"/>
</dbReference>
<gene>
    <name evidence="2" type="ordered locus">Dbac_3292</name>
</gene>
<dbReference type="InterPro" id="IPR029044">
    <property type="entry name" value="Nucleotide-diphossugar_trans"/>
</dbReference>
<keyword evidence="3" id="KW-1185">Reference proteome</keyword>
<protein>
    <submittedName>
        <fullName evidence="2">Glycosyl transferase family 2</fullName>
    </submittedName>
</protein>
<accession>C7LP48</accession>
<evidence type="ECO:0000313" key="3">
    <source>
        <dbReference type="Proteomes" id="UP000002216"/>
    </source>
</evidence>
<dbReference type="RefSeq" id="WP_015775451.1">
    <property type="nucleotide sequence ID" value="NC_013173.1"/>
</dbReference>
<dbReference type="Pfam" id="PF00535">
    <property type="entry name" value="Glycos_transf_2"/>
    <property type="match status" value="1"/>
</dbReference>
<keyword evidence="2" id="KW-0808">Transferase</keyword>
<reference evidence="2 3" key="1">
    <citation type="journal article" date="2009" name="Stand. Genomic Sci.">
        <title>Complete genome sequence of Desulfomicrobium baculatum type strain (X).</title>
        <authorList>
            <person name="Copeland A."/>
            <person name="Spring S."/>
            <person name="Goker M."/>
            <person name="Schneider S."/>
            <person name="Lapidus A."/>
            <person name="Del Rio T.G."/>
            <person name="Tice H."/>
            <person name="Cheng J.F."/>
            <person name="Chen F."/>
            <person name="Nolan M."/>
            <person name="Bruce D."/>
            <person name="Goodwin L."/>
            <person name="Pitluck S."/>
            <person name="Ivanova N."/>
            <person name="Mavrommatis K."/>
            <person name="Ovchinnikova G."/>
            <person name="Pati A."/>
            <person name="Chen A."/>
            <person name="Palaniappan K."/>
            <person name="Land M."/>
            <person name="Hauser L."/>
            <person name="Chang Y.J."/>
            <person name="Jeffries C.C."/>
            <person name="Meincke L."/>
            <person name="Sims D."/>
            <person name="Brettin T."/>
            <person name="Detter J.C."/>
            <person name="Han C."/>
            <person name="Chain P."/>
            <person name="Bristow J."/>
            <person name="Eisen J.A."/>
            <person name="Markowitz V."/>
            <person name="Hugenholtz P."/>
            <person name="Kyrpides N.C."/>
            <person name="Klenk H.P."/>
            <person name="Lucas S."/>
        </authorList>
    </citation>
    <scope>NUCLEOTIDE SEQUENCE [LARGE SCALE GENOMIC DNA]</scope>
    <source>
        <strain evidence="3">DSM 4028 / VKM B-1378 / X</strain>
    </source>
</reference>
<dbReference type="CAZy" id="GT2">
    <property type="family name" value="Glycosyltransferase Family 2"/>
</dbReference>
<sequence>MKFSIVTPSLNDLPRLRLCVGSVRGQTGEREHIVQDACSVDGTAQWLAAQPDINSVSEHDTGMYDAINRGWRRSQGDILSWLNSDEQYLPGTLATVASFFEAYPKVDFVYGHALVVDGDGALLAARREIRLSRTYIANSFLNAYSCTLFFRRRLLDDGVLLLDEGLRYAADMDLVLRLLADGRRYARIDKYLSMFTLDGTNLSCHQGMLDETAEVQRRHGGFRSPLLRRIVTLGRYAERFITGSYRRSTITYRRCIDEVPNYESIVGTAVSGSYRTR</sequence>
<dbReference type="Proteomes" id="UP000002216">
    <property type="component" value="Chromosome"/>
</dbReference>
<proteinExistence type="predicted"/>
<dbReference type="Gene3D" id="3.90.550.10">
    <property type="entry name" value="Spore Coat Polysaccharide Biosynthesis Protein SpsA, Chain A"/>
    <property type="match status" value="1"/>
</dbReference>
<organism evidence="2 3">
    <name type="scientific">Desulfomicrobium baculatum (strain DSM 4028 / VKM B-1378 / X)</name>
    <name type="common">Desulfovibrio baculatus</name>
    <dbReference type="NCBI Taxonomy" id="525897"/>
    <lineage>
        <taxon>Bacteria</taxon>
        <taxon>Pseudomonadati</taxon>
        <taxon>Thermodesulfobacteriota</taxon>
        <taxon>Desulfovibrionia</taxon>
        <taxon>Desulfovibrionales</taxon>
        <taxon>Desulfomicrobiaceae</taxon>
        <taxon>Desulfomicrobium</taxon>
    </lineage>
</organism>
<dbReference type="EMBL" id="CP001629">
    <property type="protein sequence ID" value="ACU91364.1"/>
    <property type="molecule type" value="Genomic_DNA"/>
</dbReference>
<dbReference type="eggNOG" id="COG0463">
    <property type="taxonomic scope" value="Bacteria"/>
</dbReference>
<dbReference type="InterPro" id="IPR050834">
    <property type="entry name" value="Glycosyltransf_2"/>
</dbReference>
<dbReference type="HOGENOM" id="CLU_025996_21_0_7"/>
<evidence type="ECO:0000259" key="1">
    <source>
        <dbReference type="Pfam" id="PF00535"/>
    </source>
</evidence>
<feature type="domain" description="Glycosyltransferase 2-like" evidence="1">
    <location>
        <begin position="4"/>
        <end position="122"/>
    </location>
</feature>
<name>C7LP48_DESBD</name>
<dbReference type="SUPFAM" id="SSF53448">
    <property type="entry name" value="Nucleotide-diphospho-sugar transferases"/>
    <property type="match status" value="1"/>
</dbReference>
<dbReference type="AlphaFoldDB" id="C7LP48"/>
<dbReference type="STRING" id="525897.Dbac_3292"/>
<evidence type="ECO:0000313" key="2">
    <source>
        <dbReference type="EMBL" id="ACU91364.1"/>
    </source>
</evidence>
<dbReference type="InterPro" id="IPR001173">
    <property type="entry name" value="Glyco_trans_2-like"/>
</dbReference>
<dbReference type="KEGG" id="dba:Dbac_3292"/>
<dbReference type="PANTHER" id="PTHR43685">
    <property type="entry name" value="GLYCOSYLTRANSFERASE"/>
    <property type="match status" value="1"/>
</dbReference>
<dbReference type="PANTHER" id="PTHR43685:SF2">
    <property type="entry name" value="GLYCOSYLTRANSFERASE 2-LIKE DOMAIN-CONTAINING PROTEIN"/>
    <property type="match status" value="1"/>
</dbReference>